<dbReference type="STRING" id="1484.SA87_11820"/>
<gene>
    <name evidence="2" type="ORF">SA87_11820</name>
</gene>
<dbReference type="AlphaFoldDB" id="A0A132MHM2"/>
<evidence type="ECO:0000313" key="3">
    <source>
        <dbReference type="Proteomes" id="UP000243024"/>
    </source>
</evidence>
<sequence>MNQKHRHADRQDLGEGDAARLQVFQGLGARQGGPSMPGAEIAGSEKESAVGERWPILILLRGMRVWRLPEVRLSY</sequence>
<reference evidence="2 3" key="1">
    <citation type="submission" date="2015-09" db="EMBL/GenBank/DDBJ databases">
        <title>Draft genome sequence of Hydrogenibacillus schlegelii DSM 2000.</title>
        <authorList>
            <person name="Hemp J."/>
        </authorList>
    </citation>
    <scope>NUCLEOTIDE SEQUENCE [LARGE SCALE GENOMIC DNA]</scope>
    <source>
        <strain evidence="2 3">MA 48</strain>
    </source>
</reference>
<evidence type="ECO:0000313" key="2">
    <source>
        <dbReference type="EMBL" id="OAR05558.1"/>
    </source>
</evidence>
<name>A0A132MHM2_HYDSH</name>
<evidence type="ECO:0000256" key="1">
    <source>
        <dbReference type="SAM" id="MobiDB-lite"/>
    </source>
</evidence>
<dbReference type="Proteomes" id="UP000243024">
    <property type="component" value="Unassembled WGS sequence"/>
</dbReference>
<accession>A0A132MHM2</accession>
<keyword evidence="3" id="KW-1185">Reference proteome</keyword>
<feature type="region of interest" description="Disordered" evidence="1">
    <location>
        <begin position="26"/>
        <end position="46"/>
    </location>
</feature>
<proteinExistence type="predicted"/>
<comment type="caution">
    <text evidence="2">The sequence shown here is derived from an EMBL/GenBank/DDBJ whole genome shotgun (WGS) entry which is preliminary data.</text>
</comment>
<organism evidence="2 3">
    <name type="scientific">Hydrogenibacillus schlegelii</name>
    <name type="common">Bacillus schlegelii</name>
    <dbReference type="NCBI Taxonomy" id="1484"/>
    <lineage>
        <taxon>Bacteria</taxon>
        <taxon>Bacillati</taxon>
        <taxon>Bacillota</taxon>
        <taxon>Bacilli</taxon>
        <taxon>Bacillales</taxon>
        <taxon>Bacillales Family X. Incertae Sedis</taxon>
        <taxon>Hydrogenibacillus</taxon>
    </lineage>
</organism>
<protein>
    <submittedName>
        <fullName evidence="2">Uncharacterized protein</fullName>
    </submittedName>
</protein>
<dbReference type="EMBL" id="JXBB01000001">
    <property type="protein sequence ID" value="OAR05558.1"/>
    <property type="molecule type" value="Genomic_DNA"/>
</dbReference>